<gene>
    <name evidence="1" type="ORF">PENNAL_c0001G02810</name>
</gene>
<proteinExistence type="predicted"/>
<keyword evidence="2" id="KW-1185">Reference proteome</keyword>
<comment type="caution">
    <text evidence="1">The sequence shown here is derived from an EMBL/GenBank/DDBJ whole genome shotgun (WGS) entry which is preliminary data.</text>
</comment>
<dbReference type="Proteomes" id="UP000191691">
    <property type="component" value="Unassembled WGS sequence"/>
</dbReference>
<organism evidence="1 2">
    <name type="scientific">Penicillium nalgiovense</name>
    <dbReference type="NCBI Taxonomy" id="60175"/>
    <lineage>
        <taxon>Eukaryota</taxon>
        <taxon>Fungi</taxon>
        <taxon>Dikarya</taxon>
        <taxon>Ascomycota</taxon>
        <taxon>Pezizomycotina</taxon>
        <taxon>Eurotiomycetes</taxon>
        <taxon>Eurotiomycetidae</taxon>
        <taxon>Eurotiales</taxon>
        <taxon>Aspergillaceae</taxon>
        <taxon>Penicillium</taxon>
    </lineage>
</organism>
<dbReference type="AlphaFoldDB" id="A0A1V6ZAW3"/>
<name>A0A1V6ZAW3_PENNA</name>
<evidence type="ECO:0000313" key="2">
    <source>
        <dbReference type="Proteomes" id="UP000191691"/>
    </source>
</evidence>
<sequence>MGVGGDPTREFVRQLTRESWVIRLKSKICLFDRKLEAQGDQRDEKGRMNKLSGFVRVEILLCTRVSESVNRITRNHRVKRQQPEQGLSLKGMSNNMHIVYPPDKGPKYLYKHDVKIDWPLLSGYWLSVVGG</sequence>
<reference evidence="2" key="1">
    <citation type="journal article" date="2017" name="Nat. Microbiol.">
        <title>Global analysis of biosynthetic gene clusters reveals vast potential of secondary metabolite production in Penicillium species.</title>
        <authorList>
            <person name="Nielsen J.C."/>
            <person name="Grijseels S."/>
            <person name="Prigent S."/>
            <person name="Ji B."/>
            <person name="Dainat J."/>
            <person name="Nielsen K.F."/>
            <person name="Frisvad J.C."/>
            <person name="Workman M."/>
            <person name="Nielsen J."/>
        </authorList>
    </citation>
    <scope>NUCLEOTIDE SEQUENCE [LARGE SCALE GENOMIC DNA]</scope>
    <source>
        <strain evidence="2">IBT 13039</strain>
    </source>
</reference>
<accession>A0A1V6ZAW3</accession>
<protein>
    <submittedName>
        <fullName evidence="1">Uncharacterized protein</fullName>
    </submittedName>
</protein>
<dbReference type="EMBL" id="MOOB01000001">
    <property type="protein sequence ID" value="OQE96582.1"/>
    <property type="molecule type" value="Genomic_DNA"/>
</dbReference>
<evidence type="ECO:0000313" key="1">
    <source>
        <dbReference type="EMBL" id="OQE96582.1"/>
    </source>
</evidence>